<comment type="caution">
    <text evidence="1">The sequence shown here is derived from an EMBL/GenBank/DDBJ whole genome shotgun (WGS) entry which is preliminary data.</text>
</comment>
<evidence type="ECO:0000313" key="2">
    <source>
        <dbReference type="Proteomes" id="UP001417504"/>
    </source>
</evidence>
<organism evidence="1 2">
    <name type="scientific">Stephania japonica</name>
    <dbReference type="NCBI Taxonomy" id="461633"/>
    <lineage>
        <taxon>Eukaryota</taxon>
        <taxon>Viridiplantae</taxon>
        <taxon>Streptophyta</taxon>
        <taxon>Embryophyta</taxon>
        <taxon>Tracheophyta</taxon>
        <taxon>Spermatophyta</taxon>
        <taxon>Magnoliopsida</taxon>
        <taxon>Ranunculales</taxon>
        <taxon>Menispermaceae</taxon>
        <taxon>Menispermoideae</taxon>
        <taxon>Cissampelideae</taxon>
        <taxon>Stephania</taxon>
    </lineage>
</organism>
<proteinExistence type="predicted"/>
<evidence type="ECO:0000313" key="1">
    <source>
        <dbReference type="EMBL" id="KAK9096552.1"/>
    </source>
</evidence>
<dbReference type="AlphaFoldDB" id="A0AAP0HTD1"/>
<protein>
    <submittedName>
        <fullName evidence="1">Uncharacterized protein</fullName>
    </submittedName>
</protein>
<reference evidence="1 2" key="1">
    <citation type="submission" date="2024-01" db="EMBL/GenBank/DDBJ databases">
        <title>Genome assemblies of Stephania.</title>
        <authorList>
            <person name="Yang L."/>
        </authorList>
    </citation>
    <scope>NUCLEOTIDE SEQUENCE [LARGE SCALE GENOMIC DNA]</scope>
    <source>
        <strain evidence="1">QJT</strain>
        <tissue evidence="1">Leaf</tissue>
    </source>
</reference>
<dbReference type="EMBL" id="JBBNAE010000009">
    <property type="protein sequence ID" value="KAK9096552.1"/>
    <property type="molecule type" value="Genomic_DNA"/>
</dbReference>
<gene>
    <name evidence="1" type="ORF">Sjap_022049</name>
</gene>
<keyword evidence="2" id="KW-1185">Reference proteome</keyword>
<name>A0AAP0HTD1_9MAGN</name>
<dbReference type="Proteomes" id="UP001417504">
    <property type="component" value="Unassembled WGS sequence"/>
</dbReference>
<accession>A0AAP0HTD1</accession>
<sequence>MRLYCNHEEEAASISDEEMVDGDANIDDEEMVDAIIDDEEMVDANIDDEDEEMVDANIKDEEMTLKASLCSRDDVMELKYKSQSSFAESKLLEKVLQMVSLLRYTDSLLGKTLAFGIPALVHGLCKKKLGDSGRARP</sequence>